<evidence type="ECO:0000313" key="5">
    <source>
        <dbReference type="Proteomes" id="UP000217676"/>
    </source>
</evidence>
<feature type="region of interest" description="Disordered" evidence="1">
    <location>
        <begin position="1"/>
        <end position="20"/>
    </location>
</feature>
<sequence length="194" mass="21567">MSEGGRLGAPGTRPDAEPEPGAAGAALELTYLPTRADVLDAVRVQMRYGSFRRVRWLIPFSTVMAVFGTLMEFFGSDEPDPVRVVFLVALGLLTLVLGPLLARLSARQMYGLVGRQGEFRARVDESGVRWSTRESETAQRWRMMTRYQETATQFVLLTADKARVGVAALPKRGFADPADVERLRTLLDRHATRL</sequence>
<protein>
    <recommendedName>
        <fullName evidence="3">YcxB-like C-terminal domain-containing protein</fullName>
    </recommendedName>
</protein>
<dbReference type="Pfam" id="PF14317">
    <property type="entry name" value="YcxB"/>
    <property type="match status" value="1"/>
</dbReference>
<dbReference type="KEGG" id="slau:SLA_2115"/>
<feature type="transmembrane region" description="Helical" evidence="2">
    <location>
        <begin position="81"/>
        <end position="102"/>
    </location>
</feature>
<evidence type="ECO:0000313" key="4">
    <source>
        <dbReference type="EMBL" id="BAU83049.1"/>
    </source>
</evidence>
<evidence type="ECO:0000256" key="1">
    <source>
        <dbReference type="SAM" id="MobiDB-lite"/>
    </source>
</evidence>
<dbReference type="EMBL" id="AP017424">
    <property type="protein sequence ID" value="BAU83049.1"/>
    <property type="molecule type" value="Genomic_DNA"/>
</dbReference>
<name>A0A160NWG1_STRLU</name>
<feature type="transmembrane region" description="Helical" evidence="2">
    <location>
        <begin position="56"/>
        <end position="75"/>
    </location>
</feature>
<keyword evidence="2" id="KW-1133">Transmembrane helix</keyword>
<proteinExistence type="predicted"/>
<evidence type="ECO:0000256" key="2">
    <source>
        <dbReference type="SAM" id="Phobius"/>
    </source>
</evidence>
<dbReference type="Proteomes" id="UP000217676">
    <property type="component" value="Chromosome"/>
</dbReference>
<feature type="domain" description="YcxB-like C-terminal" evidence="3">
    <location>
        <begin position="123"/>
        <end position="187"/>
    </location>
</feature>
<accession>A0A160NWG1</accession>
<keyword evidence="2" id="KW-0812">Transmembrane</keyword>
<dbReference type="RefSeq" id="WP_359878110.1">
    <property type="nucleotide sequence ID" value="NZ_JBEYHT010000027.1"/>
</dbReference>
<gene>
    <name evidence="4" type="ORF">SLA_2115</name>
</gene>
<organism evidence="4 5">
    <name type="scientific">Streptomyces laurentii</name>
    <dbReference type="NCBI Taxonomy" id="39478"/>
    <lineage>
        <taxon>Bacteria</taxon>
        <taxon>Bacillati</taxon>
        <taxon>Actinomycetota</taxon>
        <taxon>Actinomycetes</taxon>
        <taxon>Kitasatosporales</taxon>
        <taxon>Streptomycetaceae</taxon>
        <taxon>Streptomyces</taxon>
    </lineage>
</organism>
<reference evidence="4 5" key="1">
    <citation type="journal article" date="2016" name="Genome Announc.">
        <title>Complete Genome Sequence of Thiostrepton-Producing Streptomyces laurentii ATCC 31255.</title>
        <authorList>
            <person name="Doi K."/>
            <person name="Fujino Y."/>
            <person name="Nagayoshi Y."/>
            <person name="Ohshima T."/>
            <person name="Ogata S."/>
        </authorList>
    </citation>
    <scope>NUCLEOTIDE SEQUENCE [LARGE SCALE GENOMIC DNA]</scope>
    <source>
        <strain evidence="4 5">ATCC 31255</strain>
    </source>
</reference>
<dbReference type="AlphaFoldDB" id="A0A160NWG1"/>
<keyword evidence="5" id="KW-1185">Reference proteome</keyword>
<evidence type="ECO:0000259" key="3">
    <source>
        <dbReference type="Pfam" id="PF14317"/>
    </source>
</evidence>
<keyword evidence="2" id="KW-0472">Membrane</keyword>
<dbReference type="InterPro" id="IPR025588">
    <property type="entry name" value="YcxB-like_C"/>
</dbReference>